<dbReference type="OrthoDB" id="6514370at2759"/>
<dbReference type="EnsemblMetazoa" id="SSS_9112s_mrna">
    <property type="protein sequence ID" value="KAF7489881.1"/>
    <property type="gene ID" value="SSS_9112"/>
</dbReference>
<gene>
    <name evidence="1" type="ORF">SSS_9112</name>
</gene>
<protein>
    <submittedName>
        <fullName evidence="1 2">Uncharacterized protein</fullName>
    </submittedName>
</protein>
<keyword evidence="3" id="KW-1185">Reference proteome</keyword>
<evidence type="ECO:0000313" key="3">
    <source>
        <dbReference type="Proteomes" id="UP000070412"/>
    </source>
</evidence>
<evidence type="ECO:0000313" key="1">
    <source>
        <dbReference type="EMBL" id="KAF7489881.1"/>
    </source>
</evidence>
<dbReference type="Proteomes" id="UP000070412">
    <property type="component" value="Unassembled WGS sequence"/>
</dbReference>
<organism evidence="1">
    <name type="scientific">Sarcoptes scabiei</name>
    <name type="common">Itch mite</name>
    <name type="synonym">Acarus scabiei</name>
    <dbReference type="NCBI Taxonomy" id="52283"/>
    <lineage>
        <taxon>Eukaryota</taxon>
        <taxon>Metazoa</taxon>
        <taxon>Ecdysozoa</taxon>
        <taxon>Arthropoda</taxon>
        <taxon>Chelicerata</taxon>
        <taxon>Arachnida</taxon>
        <taxon>Acari</taxon>
        <taxon>Acariformes</taxon>
        <taxon>Sarcoptiformes</taxon>
        <taxon>Astigmata</taxon>
        <taxon>Psoroptidia</taxon>
        <taxon>Sarcoptoidea</taxon>
        <taxon>Sarcoptidae</taxon>
        <taxon>Sarcoptinae</taxon>
        <taxon>Sarcoptes</taxon>
    </lineage>
</organism>
<proteinExistence type="predicted"/>
<dbReference type="EMBL" id="WVUK01000063">
    <property type="protein sequence ID" value="KAF7489881.1"/>
    <property type="molecule type" value="Genomic_DNA"/>
</dbReference>
<reference evidence="1" key="2">
    <citation type="submission" date="2020-01" db="EMBL/GenBank/DDBJ databases">
        <authorList>
            <person name="Korhonen P.K.K."/>
            <person name="Guangxu M.G."/>
            <person name="Wang T.W."/>
            <person name="Stroehlein A.J.S."/>
            <person name="Young N.D."/>
            <person name="Ang C.-S.A."/>
            <person name="Fernando D.W.F."/>
            <person name="Lu H.L."/>
            <person name="Taylor S.T."/>
            <person name="Ehtesham M.E.M."/>
            <person name="Najaraj S.H.N."/>
            <person name="Harsha G.H.G."/>
            <person name="Madugundu A.M."/>
            <person name="Renuse S.R."/>
            <person name="Holt D.H."/>
            <person name="Pandey A.P."/>
            <person name="Papenfuss A.P."/>
            <person name="Gasser R.B.G."/>
            <person name="Fischer K.F."/>
        </authorList>
    </citation>
    <scope>NUCLEOTIDE SEQUENCE</scope>
    <source>
        <strain evidence="1">SSS_KF_BRIS2020</strain>
    </source>
</reference>
<reference evidence="2" key="3">
    <citation type="submission" date="2022-06" db="UniProtKB">
        <authorList>
            <consortium name="EnsemblMetazoa"/>
        </authorList>
    </citation>
    <scope>IDENTIFICATION</scope>
</reference>
<sequence>MMDKSRVLFPLIISRQIQLRSRIEASILKQINGNNIKSMNFIKSNDFIYGLRFRARLSLTCLVIIFWLNYEKISSSVPGYSSRYDQTRMFRKPSISSMGKVQEGGRFNMPSSMMNNPKIASAYDQSSMNEPIPASIQSKHHIEYIDVPSSGEIKPTTIEVGANSIPLKIIFRSASSLLNIQQAHAGSEGSVQESKSEDEPHRLVHSVTKPIMQEIYEMITPYRKITQEIKPVQEEILTIVSRGNKDENDYMEQKYQPQQQQPIYGSVQEIETDHIPVTSNNSALFSSKGSNYSA</sequence>
<evidence type="ECO:0000313" key="2">
    <source>
        <dbReference type="EnsemblMetazoa" id="KAF7489881.1"/>
    </source>
</evidence>
<reference evidence="3" key="1">
    <citation type="journal article" date="2020" name="PLoS Negl. Trop. Dis.">
        <title>High-quality nuclear genome for Sarcoptes scabiei-A critical resource for a neglected parasite.</title>
        <authorList>
            <person name="Korhonen P.K."/>
            <person name="Gasser R.B."/>
            <person name="Ma G."/>
            <person name="Wang T."/>
            <person name="Stroehlein A.J."/>
            <person name="Young N.D."/>
            <person name="Ang C.S."/>
            <person name="Fernando D.D."/>
            <person name="Lu H.C."/>
            <person name="Taylor S."/>
            <person name="Reynolds S.L."/>
            <person name="Mofiz E."/>
            <person name="Najaraj S.H."/>
            <person name="Gowda H."/>
            <person name="Madugundu A."/>
            <person name="Renuse S."/>
            <person name="Holt D."/>
            <person name="Pandey A."/>
            <person name="Papenfuss A.T."/>
            <person name="Fischer K."/>
        </authorList>
    </citation>
    <scope>NUCLEOTIDE SEQUENCE [LARGE SCALE GENOMIC DNA]</scope>
</reference>
<dbReference type="AlphaFoldDB" id="A0A834R4F6"/>
<name>A0A834R4F6_SARSC</name>
<accession>A0A834R4F6</accession>